<evidence type="ECO:0000259" key="1">
    <source>
        <dbReference type="PROSITE" id="PS51186"/>
    </source>
</evidence>
<evidence type="ECO:0000313" key="2">
    <source>
        <dbReference type="EMBL" id="KYG05022.1"/>
    </source>
</evidence>
<sequence length="288" mass="30520">MVNLRTLAPGDEAALEAFLVQHADSSMFLRSNVRAAGLVDRGRPYEATYVAAFEQDRIVAVAAHCWNGLVLVQAPVHTEAVARAAVERSGRAKRLGVSGPYGQVARARDALGLPEHGAARDARETLFALDLSALRVPASLASGEVLCRRSEPADVDRLARWRAAYSAELFGWSPGPALDASSREQVVRQHEDGDAYVLVAVERPVSCTFFNARLPDIVQVGGVWTPPELRGRGYARAAVAGSLLAARDGGAARAILFTGAENRAAIAAYASLGFTPVGDYGLFLLAGA</sequence>
<dbReference type="GO" id="GO:0016747">
    <property type="term" value="F:acyltransferase activity, transferring groups other than amino-acyl groups"/>
    <property type="evidence" value="ECO:0007669"/>
    <property type="project" value="InterPro"/>
</dbReference>
<protein>
    <recommendedName>
        <fullName evidence="1">N-acetyltransferase domain-containing protein</fullName>
    </recommendedName>
</protein>
<organism evidence="2 3">
    <name type="scientific">Sorangium cellulosum</name>
    <name type="common">Polyangium cellulosum</name>
    <dbReference type="NCBI Taxonomy" id="56"/>
    <lineage>
        <taxon>Bacteria</taxon>
        <taxon>Pseudomonadati</taxon>
        <taxon>Myxococcota</taxon>
        <taxon>Polyangia</taxon>
        <taxon>Polyangiales</taxon>
        <taxon>Polyangiaceae</taxon>
        <taxon>Sorangium</taxon>
    </lineage>
</organism>
<dbReference type="AlphaFoldDB" id="A0A150TJY5"/>
<dbReference type="InterPro" id="IPR000182">
    <property type="entry name" value="GNAT_dom"/>
</dbReference>
<evidence type="ECO:0000313" key="3">
    <source>
        <dbReference type="Proteomes" id="UP000075502"/>
    </source>
</evidence>
<feature type="domain" description="N-acetyltransferase" evidence="1">
    <location>
        <begin position="145"/>
        <end position="288"/>
    </location>
</feature>
<dbReference type="InterPro" id="IPR016181">
    <property type="entry name" value="Acyl_CoA_acyltransferase"/>
</dbReference>
<dbReference type="PROSITE" id="PS51186">
    <property type="entry name" value="GNAT"/>
    <property type="match status" value="1"/>
</dbReference>
<dbReference type="Gene3D" id="3.40.630.30">
    <property type="match status" value="1"/>
</dbReference>
<dbReference type="SUPFAM" id="SSF55729">
    <property type="entry name" value="Acyl-CoA N-acyltransferases (Nat)"/>
    <property type="match status" value="1"/>
</dbReference>
<gene>
    <name evidence="2" type="ORF">BE21_43245</name>
</gene>
<dbReference type="EMBL" id="JEME01002194">
    <property type="protein sequence ID" value="KYG05022.1"/>
    <property type="molecule type" value="Genomic_DNA"/>
</dbReference>
<dbReference type="Pfam" id="PF00583">
    <property type="entry name" value="Acetyltransf_1"/>
    <property type="match status" value="1"/>
</dbReference>
<accession>A0A150TJY5</accession>
<proteinExistence type="predicted"/>
<reference evidence="2 3" key="1">
    <citation type="submission" date="2014-02" db="EMBL/GenBank/DDBJ databases">
        <title>The small core and large imbalanced accessory genome model reveals a collaborative survival strategy of Sorangium cellulosum strains in nature.</title>
        <authorList>
            <person name="Han K."/>
            <person name="Peng R."/>
            <person name="Blom J."/>
            <person name="Li Y.-Z."/>
        </authorList>
    </citation>
    <scope>NUCLEOTIDE SEQUENCE [LARGE SCALE GENOMIC DNA]</scope>
    <source>
        <strain evidence="2 3">So0007-03</strain>
    </source>
</reference>
<name>A0A150TJY5_SORCE</name>
<dbReference type="Proteomes" id="UP000075502">
    <property type="component" value="Unassembled WGS sequence"/>
</dbReference>
<comment type="caution">
    <text evidence="2">The sequence shown here is derived from an EMBL/GenBank/DDBJ whole genome shotgun (WGS) entry which is preliminary data.</text>
</comment>